<dbReference type="OrthoDB" id="9820581at2"/>
<reference evidence="1 2" key="1">
    <citation type="submission" date="2015-09" db="EMBL/GenBank/DDBJ databases">
        <title>Genome of Desulfovibrio dechloracetivorans BerOc1, a mercury methylating strain isolated from highly hydrocarbons and metals contaminated coastal sediments.</title>
        <authorList>
            <person name="Goni Urriza M."/>
            <person name="Gassie C."/>
            <person name="Bouchez O."/>
            <person name="Klopp C."/>
            <person name="Ranchou-Peyruse A."/>
            <person name="Remy G."/>
        </authorList>
    </citation>
    <scope>NUCLEOTIDE SEQUENCE [LARGE SCALE GENOMIC DNA]</scope>
    <source>
        <strain evidence="1 2">BerOc1</strain>
    </source>
</reference>
<comment type="caution">
    <text evidence="1">The sequence shown here is derived from an EMBL/GenBank/DDBJ whole genome shotgun (WGS) entry which is preliminary data.</text>
</comment>
<dbReference type="Proteomes" id="UP000181901">
    <property type="component" value="Unassembled WGS sequence"/>
</dbReference>
<dbReference type="EMBL" id="LKAQ01000004">
    <property type="protein sequence ID" value="OIQ49050.1"/>
    <property type="molecule type" value="Genomic_DNA"/>
</dbReference>
<evidence type="ECO:0000313" key="1">
    <source>
        <dbReference type="EMBL" id="OIQ49050.1"/>
    </source>
</evidence>
<proteinExistence type="predicted"/>
<sequence>MRTTTILLVCLCLLGCTGGQEDAPRLAYFNDVRWSWSPETTVFELNKQGYCTAYPDHTHGTRLQAFNAFVDQFKSDDCGKVQGLTWNPLPFFSYEEWAEDQLLSKYQELYWQIIERYRPANTDKAIRSYEAIRQLWNDFVSSSSTLQKSNRNIIVFDKVYAVPKAESPILKREFFYSPFYEKTYDKDDTLVAHCATIDIHLWPKVRAEIQAQYGERKSNTGIDGEYYLIASAGSEVQLWNINLKRLGRYLEQLQSRLK</sequence>
<dbReference type="AlphaFoldDB" id="A0A1J5MSS7"/>
<gene>
    <name evidence="1" type="ORF">BerOc1_00969</name>
</gene>
<accession>A0A1J5MSS7</accession>
<organism evidence="1 2">
    <name type="scientific">Pseudodesulfovibrio hydrargyri</name>
    <dbReference type="NCBI Taxonomy" id="2125990"/>
    <lineage>
        <taxon>Bacteria</taxon>
        <taxon>Pseudomonadati</taxon>
        <taxon>Thermodesulfobacteriota</taxon>
        <taxon>Desulfovibrionia</taxon>
        <taxon>Desulfovibrionales</taxon>
        <taxon>Desulfovibrionaceae</taxon>
    </lineage>
</organism>
<protein>
    <submittedName>
        <fullName evidence="1">Uncharacterized protein</fullName>
    </submittedName>
</protein>
<evidence type="ECO:0000313" key="2">
    <source>
        <dbReference type="Proteomes" id="UP000181901"/>
    </source>
</evidence>
<name>A0A1J5MSS7_9BACT</name>
<keyword evidence="2" id="KW-1185">Reference proteome</keyword>
<dbReference type="RefSeq" id="WP_071544603.1">
    <property type="nucleotide sequence ID" value="NZ_LKAQ01000004.1"/>
</dbReference>